<dbReference type="EMBL" id="AFGF01000010">
    <property type="protein sequence ID" value="EGO65821.1"/>
    <property type="molecule type" value="Genomic_DNA"/>
</dbReference>
<gene>
    <name evidence="2" type="ORF">ALO_00795</name>
</gene>
<reference evidence="2 3" key="1">
    <citation type="journal article" date="2011" name="EMBO J.">
        <title>Structural diversity of bacterial flagellar motors.</title>
        <authorList>
            <person name="Chen S."/>
            <person name="Beeby M."/>
            <person name="Murphy G.E."/>
            <person name="Leadbetter J.R."/>
            <person name="Hendrixson D.R."/>
            <person name="Briegel A."/>
            <person name="Li Z."/>
            <person name="Shi J."/>
            <person name="Tocheva E.I."/>
            <person name="Muller A."/>
            <person name="Dobro M.J."/>
            <person name="Jensen G.J."/>
        </authorList>
    </citation>
    <scope>NUCLEOTIDE SEQUENCE [LARGE SCALE GENOMIC DNA]</scope>
    <source>
        <strain evidence="2 3">DSM 6540</strain>
    </source>
</reference>
<comment type="caution">
    <text evidence="2">The sequence shown here is derived from an EMBL/GenBank/DDBJ whole genome shotgun (WGS) entry which is preliminary data.</text>
</comment>
<organism evidence="2 3">
    <name type="scientific">Acetonema longum DSM 6540</name>
    <dbReference type="NCBI Taxonomy" id="1009370"/>
    <lineage>
        <taxon>Bacteria</taxon>
        <taxon>Bacillati</taxon>
        <taxon>Bacillota</taxon>
        <taxon>Negativicutes</taxon>
        <taxon>Acetonemataceae</taxon>
        <taxon>Acetonema</taxon>
    </lineage>
</organism>
<sequence length="41" mass="4222">MTGKSKHVPFQSSEPVTGNPGGVMTGLKILLNGPVSCLPNQ</sequence>
<evidence type="ECO:0000313" key="2">
    <source>
        <dbReference type="EMBL" id="EGO65821.1"/>
    </source>
</evidence>
<accession>F7NDQ2</accession>
<name>F7NDQ2_9FIRM</name>
<feature type="region of interest" description="Disordered" evidence="1">
    <location>
        <begin position="1"/>
        <end position="23"/>
    </location>
</feature>
<evidence type="ECO:0000313" key="3">
    <source>
        <dbReference type="Proteomes" id="UP000003240"/>
    </source>
</evidence>
<protein>
    <submittedName>
        <fullName evidence="2">Uncharacterized protein</fullName>
    </submittedName>
</protein>
<proteinExistence type="predicted"/>
<keyword evidence="3" id="KW-1185">Reference proteome</keyword>
<evidence type="ECO:0000256" key="1">
    <source>
        <dbReference type="SAM" id="MobiDB-lite"/>
    </source>
</evidence>
<dbReference type="Proteomes" id="UP000003240">
    <property type="component" value="Unassembled WGS sequence"/>
</dbReference>
<dbReference type="AlphaFoldDB" id="F7NDQ2"/>